<evidence type="ECO:0000256" key="3">
    <source>
        <dbReference type="SAM" id="MobiDB-lite"/>
    </source>
</evidence>
<feature type="transmembrane region" description="Helical" evidence="4">
    <location>
        <begin position="47"/>
        <end position="68"/>
    </location>
</feature>
<keyword evidence="6" id="KW-1185">Reference proteome</keyword>
<comment type="caution">
    <text evidence="5">The sequence shown here is derived from an EMBL/GenBank/DDBJ whole genome shotgun (WGS) entry which is preliminary data.</text>
</comment>
<gene>
    <name evidence="5" type="ORF">BST26_08515</name>
</gene>
<evidence type="ECO:0000256" key="1">
    <source>
        <dbReference type="ARBA" id="ARBA00004370"/>
    </source>
</evidence>
<sequence length="197" mass="21266">MSAEEPNDDENPSTPADSDGEPDDDGPEPTEDTGDARVTRRASPRRIAGALLLAGFVAVSAALGYTLYQQSELSRLQHEAVDTTRGYLAAMSSFDYQNLDANKAEITAESTPDFAKRYDEMVTALRDIVIAGKGVATATTIHAATESLDEHSATVIAFVDQSVTNVTAPKGNQQRYRMVVTLAREGDRWLVSNVETL</sequence>
<proteinExistence type="predicted"/>
<dbReference type="PANTHER" id="PTHR37042:SF4">
    <property type="entry name" value="OUTER MEMBRANE PROTEIN RV1973"/>
    <property type="match status" value="1"/>
</dbReference>
<dbReference type="Proteomes" id="UP000192801">
    <property type="component" value="Unassembled WGS sequence"/>
</dbReference>
<comment type="subcellular location">
    <subcellularLocation>
        <location evidence="1">Membrane</location>
    </subcellularLocation>
</comment>
<organism evidence="5 6">
    <name type="scientific">Mycolicibacterium insubricum</name>
    <dbReference type="NCBI Taxonomy" id="444597"/>
    <lineage>
        <taxon>Bacteria</taxon>
        <taxon>Bacillati</taxon>
        <taxon>Actinomycetota</taxon>
        <taxon>Actinomycetes</taxon>
        <taxon>Mycobacteriales</taxon>
        <taxon>Mycobacteriaceae</taxon>
        <taxon>Mycolicibacterium</taxon>
    </lineage>
</organism>
<feature type="compositionally biased region" description="Acidic residues" evidence="3">
    <location>
        <begin position="1"/>
        <end position="11"/>
    </location>
</feature>
<dbReference type="AlphaFoldDB" id="A0A1X0DG46"/>
<evidence type="ECO:0000256" key="2">
    <source>
        <dbReference type="ARBA" id="ARBA00023136"/>
    </source>
</evidence>
<dbReference type="PANTHER" id="PTHR37042">
    <property type="entry name" value="OUTER MEMBRANE PROTEIN RV1973"/>
    <property type="match status" value="1"/>
</dbReference>
<feature type="region of interest" description="Disordered" evidence="3">
    <location>
        <begin position="1"/>
        <end position="41"/>
    </location>
</feature>
<evidence type="ECO:0000256" key="4">
    <source>
        <dbReference type="SAM" id="Phobius"/>
    </source>
</evidence>
<dbReference type="EMBL" id="MVHS01000014">
    <property type="protein sequence ID" value="ORA71371.1"/>
    <property type="molecule type" value="Genomic_DNA"/>
</dbReference>
<protein>
    <recommendedName>
        <fullName evidence="7">Mce associated membrane protein</fullName>
    </recommendedName>
</protein>
<accession>A0A1X0DG46</accession>
<keyword evidence="2 4" id="KW-0472">Membrane</keyword>
<evidence type="ECO:0000313" key="5">
    <source>
        <dbReference type="EMBL" id="ORA71371.1"/>
    </source>
</evidence>
<feature type="compositionally biased region" description="Acidic residues" evidence="3">
    <location>
        <begin position="18"/>
        <end position="33"/>
    </location>
</feature>
<dbReference type="STRING" id="444597.BST26_08515"/>
<evidence type="ECO:0000313" key="6">
    <source>
        <dbReference type="Proteomes" id="UP000192801"/>
    </source>
</evidence>
<keyword evidence="4" id="KW-0812">Transmembrane</keyword>
<reference evidence="5 6" key="1">
    <citation type="submission" date="2016-12" db="EMBL/GenBank/DDBJ databases">
        <title>The new phylogeny of genus Mycobacterium.</title>
        <authorList>
            <person name="Tortoli E."/>
            <person name="Trovato A."/>
            <person name="Cirillo D.M."/>
        </authorList>
    </citation>
    <scope>NUCLEOTIDE SEQUENCE [LARGE SCALE GENOMIC DNA]</scope>
    <source>
        <strain evidence="5 6">DSM 45130</strain>
    </source>
</reference>
<dbReference type="GO" id="GO:0016020">
    <property type="term" value="C:membrane"/>
    <property type="evidence" value="ECO:0007669"/>
    <property type="project" value="UniProtKB-SubCell"/>
</dbReference>
<keyword evidence="4" id="KW-1133">Transmembrane helix</keyword>
<evidence type="ECO:0008006" key="7">
    <source>
        <dbReference type="Google" id="ProtNLM"/>
    </source>
</evidence>
<name>A0A1X0DG46_9MYCO</name>